<protein>
    <submittedName>
        <fullName evidence="1">DUF2461 domain-containing protein</fullName>
    </submittedName>
</protein>
<dbReference type="Proteomes" id="UP000261284">
    <property type="component" value="Unassembled WGS sequence"/>
</dbReference>
<evidence type="ECO:0000313" key="2">
    <source>
        <dbReference type="Proteomes" id="UP000261284"/>
    </source>
</evidence>
<gene>
    <name evidence="1" type="ORF">DXN05_02855</name>
</gene>
<name>A0A3E1NPT0_9BACT</name>
<dbReference type="PANTHER" id="PTHR36452:SF1">
    <property type="entry name" value="DUF2461 DOMAIN-CONTAINING PROTEIN"/>
    <property type="match status" value="1"/>
</dbReference>
<dbReference type="OrthoDB" id="9794241at2"/>
<comment type="caution">
    <text evidence="1">The sequence shown here is derived from an EMBL/GenBank/DDBJ whole genome shotgun (WGS) entry which is preliminary data.</text>
</comment>
<sequence length="222" mass="25284">MVQAATLQFLKNLAGNNHKDWFEANRSAYETARQDFATLVQEVIDRHGKKDADIASLTAKECIFRINRDVRFSKNKAPYKNNFGASIDRGGKKSIYAGYYIQLQPGDQSFLGGGLWMPEPENLKKIRQEIDYCADEFKGILHKKSFAGYYHDLEKSADTSLSRPPKGYDEENPAIDYIKLKSFIAIRSITDAEVLDKNFISHVLKGFEALHPLLQFLNRALE</sequence>
<dbReference type="PANTHER" id="PTHR36452">
    <property type="entry name" value="CHROMOSOME 12, WHOLE GENOME SHOTGUN SEQUENCE"/>
    <property type="match status" value="1"/>
</dbReference>
<dbReference type="InterPro" id="IPR015996">
    <property type="entry name" value="UCP028451"/>
</dbReference>
<proteinExistence type="predicted"/>
<reference evidence="1 2" key="1">
    <citation type="submission" date="2018-08" db="EMBL/GenBank/DDBJ databases">
        <title>Chitinophagaceae sp. K23C18032701, a novel bacterium isolated from forest soil.</title>
        <authorList>
            <person name="Wang C."/>
        </authorList>
    </citation>
    <scope>NUCLEOTIDE SEQUENCE [LARGE SCALE GENOMIC DNA]</scope>
    <source>
        <strain evidence="1 2">K23C18032701</strain>
    </source>
</reference>
<dbReference type="PIRSF" id="PIRSF028451">
    <property type="entry name" value="UCP028451"/>
    <property type="match status" value="1"/>
</dbReference>
<accession>A0A3E1NPT0</accession>
<dbReference type="NCBIfam" id="TIGR02453">
    <property type="entry name" value="TIGR02453 family protein"/>
    <property type="match status" value="1"/>
</dbReference>
<dbReference type="Pfam" id="PF09365">
    <property type="entry name" value="DUF2461"/>
    <property type="match status" value="1"/>
</dbReference>
<dbReference type="AlphaFoldDB" id="A0A3E1NPT0"/>
<dbReference type="InterPro" id="IPR012808">
    <property type="entry name" value="CHP02453"/>
</dbReference>
<dbReference type="RefSeq" id="WP_116845687.1">
    <property type="nucleotide sequence ID" value="NZ_QTJU01000001.1"/>
</dbReference>
<keyword evidence="2" id="KW-1185">Reference proteome</keyword>
<evidence type="ECO:0000313" key="1">
    <source>
        <dbReference type="EMBL" id="RFM29932.1"/>
    </source>
</evidence>
<organism evidence="1 2">
    <name type="scientific">Deminuibacter soli</name>
    <dbReference type="NCBI Taxonomy" id="2291815"/>
    <lineage>
        <taxon>Bacteria</taxon>
        <taxon>Pseudomonadati</taxon>
        <taxon>Bacteroidota</taxon>
        <taxon>Chitinophagia</taxon>
        <taxon>Chitinophagales</taxon>
        <taxon>Chitinophagaceae</taxon>
        <taxon>Deminuibacter</taxon>
    </lineage>
</organism>
<dbReference type="EMBL" id="QTJU01000001">
    <property type="protein sequence ID" value="RFM29932.1"/>
    <property type="molecule type" value="Genomic_DNA"/>
</dbReference>